<name>A0A183C1M7_GLOPA</name>
<protein>
    <submittedName>
        <fullName evidence="2">Uncharacterized protein</fullName>
    </submittedName>
</protein>
<dbReference type="Proteomes" id="UP000050741">
    <property type="component" value="Unassembled WGS sequence"/>
</dbReference>
<evidence type="ECO:0000313" key="1">
    <source>
        <dbReference type="Proteomes" id="UP000050741"/>
    </source>
</evidence>
<organism evidence="1 2">
    <name type="scientific">Globodera pallida</name>
    <name type="common">Potato cyst nematode worm</name>
    <name type="synonym">Heterodera pallida</name>
    <dbReference type="NCBI Taxonomy" id="36090"/>
    <lineage>
        <taxon>Eukaryota</taxon>
        <taxon>Metazoa</taxon>
        <taxon>Ecdysozoa</taxon>
        <taxon>Nematoda</taxon>
        <taxon>Chromadorea</taxon>
        <taxon>Rhabditida</taxon>
        <taxon>Tylenchina</taxon>
        <taxon>Tylenchomorpha</taxon>
        <taxon>Tylenchoidea</taxon>
        <taxon>Heteroderidae</taxon>
        <taxon>Heteroderinae</taxon>
        <taxon>Globodera</taxon>
    </lineage>
</organism>
<reference evidence="1" key="1">
    <citation type="submission" date="2013-12" db="EMBL/GenBank/DDBJ databases">
        <authorList>
            <person name="Aslett M."/>
        </authorList>
    </citation>
    <scope>NUCLEOTIDE SEQUENCE [LARGE SCALE GENOMIC DNA]</scope>
    <source>
        <strain evidence="1">Lindley</strain>
    </source>
</reference>
<dbReference type="WBParaSite" id="GPLIN_000677100">
    <property type="protein sequence ID" value="GPLIN_000677100"/>
    <property type="gene ID" value="GPLIN_000677100"/>
</dbReference>
<accession>A0A183C1M7</accession>
<sequence length="168" mass="18354">MTNSMASTPAIAALMTIDDGPFLMTPSTSFSLDDVSILELRHKNRIIEQQLRKQTLPTNCCLTTSGSSVNGLPVSNGQPHQANNGEFWQTSPTHQLAPTPNRANCKAREALKCNLAGLNLDVWEPTWAVKRLKKELAAGSSFAWTGEGKRRALICTNIRASSRGGYKR</sequence>
<evidence type="ECO:0000313" key="2">
    <source>
        <dbReference type="WBParaSite" id="GPLIN_000677100"/>
    </source>
</evidence>
<reference evidence="1" key="2">
    <citation type="submission" date="2014-05" db="EMBL/GenBank/DDBJ databases">
        <title>The genome and life-stage specific transcriptomes of Globodera pallida elucidate key aspects of plant parasitism by a cyst nematode.</title>
        <authorList>
            <person name="Cotton J.A."/>
            <person name="Lilley C.J."/>
            <person name="Jones L.M."/>
            <person name="Kikuchi T."/>
            <person name="Reid A.J."/>
            <person name="Thorpe P."/>
            <person name="Tsai I.J."/>
            <person name="Beasley H."/>
            <person name="Blok V."/>
            <person name="Cock P.J.A."/>
            <person name="Van den Akker S.E."/>
            <person name="Holroyd N."/>
            <person name="Hunt M."/>
            <person name="Mantelin S."/>
            <person name="Naghra H."/>
            <person name="Pain A."/>
            <person name="Palomares-Rius J.E."/>
            <person name="Zarowiecki M."/>
            <person name="Berriman M."/>
            <person name="Jones J.T."/>
            <person name="Urwin P.E."/>
        </authorList>
    </citation>
    <scope>NUCLEOTIDE SEQUENCE [LARGE SCALE GENOMIC DNA]</scope>
    <source>
        <strain evidence="1">Lindley</strain>
    </source>
</reference>
<dbReference type="AlphaFoldDB" id="A0A183C1M7"/>
<keyword evidence="1" id="KW-1185">Reference proteome</keyword>
<reference evidence="2" key="3">
    <citation type="submission" date="2016-06" db="UniProtKB">
        <authorList>
            <consortium name="WormBaseParasite"/>
        </authorList>
    </citation>
    <scope>IDENTIFICATION</scope>
</reference>
<proteinExistence type="predicted"/>